<evidence type="ECO:0000256" key="1">
    <source>
        <dbReference type="ARBA" id="ARBA00004196"/>
    </source>
</evidence>
<accession>A0ABD3MSL9</accession>
<dbReference type="AlphaFoldDB" id="A0ABD3MSL9"/>
<feature type="compositionally biased region" description="Low complexity" evidence="3">
    <location>
        <begin position="265"/>
        <end position="288"/>
    </location>
</feature>
<dbReference type="InterPro" id="IPR051848">
    <property type="entry name" value="PGIP"/>
</dbReference>
<feature type="compositionally biased region" description="Polar residues" evidence="3">
    <location>
        <begin position="252"/>
        <end position="264"/>
    </location>
</feature>
<organism evidence="4 5">
    <name type="scientific">Stephanodiscus triporus</name>
    <dbReference type="NCBI Taxonomy" id="2934178"/>
    <lineage>
        <taxon>Eukaryota</taxon>
        <taxon>Sar</taxon>
        <taxon>Stramenopiles</taxon>
        <taxon>Ochrophyta</taxon>
        <taxon>Bacillariophyta</taxon>
        <taxon>Coscinodiscophyceae</taxon>
        <taxon>Thalassiosirophycidae</taxon>
        <taxon>Stephanodiscales</taxon>
        <taxon>Stephanodiscaceae</taxon>
        <taxon>Stephanodiscus</taxon>
    </lineage>
</organism>
<dbReference type="PANTHER" id="PTHR48059:SF12">
    <property type="entry name" value="POLYGALACTURONASE INHIBITOR 1-LIKE"/>
    <property type="match status" value="1"/>
</dbReference>
<keyword evidence="2" id="KW-0677">Repeat</keyword>
<keyword evidence="5" id="KW-1185">Reference proteome</keyword>
<evidence type="ECO:0000256" key="3">
    <source>
        <dbReference type="SAM" id="MobiDB-lite"/>
    </source>
</evidence>
<feature type="region of interest" description="Disordered" evidence="3">
    <location>
        <begin position="247"/>
        <end position="292"/>
    </location>
</feature>
<evidence type="ECO:0000313" key="4">
    <source>
        <dbReference type="EMBL" id="KAL3766966.1"/>
    </source>
</evidence>
<name>A0ABD3MSL9_9STRA</name>
<evidence type="ECO:0008006" key="6">
    <source>
        <dbReference type="Google" id="ProtNLM"/>
    </source>
</evidence>
<dbReference type="Gene3D" id="3.80.10.10">
    <property type="entry name" value="Ribonuclease Inhibitor"/>
    <property type="match status" value="2"/>
</dbReference>
<dbReference type="InterPro" id="IPR032675">
    <property type="entry name" value="LRR_dom_sf"/>
</dbReference>
<evidence type="ECO:0000256" key="2">
    <source>
        <dbReference type="ARBA" id="ARBA00022737"/>
    </source>
</evidence>
<gene>
    <name evidence="4" type="ORF">ACHAW5_002874</name>
</gene>
<dbReference type="Pfam" id="PF13855">
    <property type="entry name" value="LRR_8"/>
    <property type="match status" value="1"/>
</dbReference>
<dbReference type="FunFam" id="3.80.10.10:FF:000383">
    <property type="entry name" value="Leucine-rich repeat receptor protein kinase EMS1"/>
    <property type="match status" value="1"/>
</dbReference>
<evidence type="ECO:0000313" key="5">
    <source>
        <dbReference type="Proteomes" id="UP001530315"/>
    </source>
</evidence>
<dbReference type="InterPro" id="IPR001611">
    <property type="entry name" value="Leu-rich_rpt"/>
</dbReference>
<sequence length="646" mass="71452">MPSSNNKVKDILSGCEDLLNDFSLPEEHSQRFVSIDLGNSVMSSPTITPGTNLNTPGVDSEHVQSKQATKKAWERAIDKYVASVLEDEKSAGSSLAKSSKNRPHPDNHLLNALRIETASVSSIPHVKSDGHIFDDSSFEPIDPFGFDREAAYGGSNDSKVKQRIKQYLKEEWKPITLISLVILVTIIISATLNSDSPGGGNGKPENPVYVVDNASNIAVEAESESPTYFPTASLSMTVPTYMPTQSHEESKISTLRPSMTATRQTASPTEPETAPPSVSVVPTSKPSSGAPTMPANYDEMKDAAMYVSGGQGFDTTSSPQSLAFHWLYYEGNPSTNLLEFFEQYAVGVLYFSLTQARTSYAYANSGVVFDEWTETKEICGWQGVRCAFNYTSEMVHVTDIILPNKNLTGTIPNEISFLPRVKRLDLSDNEIIGTVPNGIYEMKRLRHLYLNNNNLEGTIPPIIDNLHLAEQIYLGQNKFNGTLPSNIGTNRPNKWRFFSVYDNDLTGPIPEGMRLNEAFMLDLSRNELYGTIPYDISHQNYTKLRLLYLDHNKLTGTIPGALMQIQKLKGLFLNDNRLEGMIPYDIAEDQKANLMTIRAQNNLLSLPVAPDICDLDVTVGYYELVELGVDCEICPSDCGLCTGRCY</sequence>
<protein>
    <recommendedName>
        <fullName evidence="6">L domain-like protein</fullName>
    </recommendedName>
</protein>
<dbReference type="SUPFAM" id="SSF52058">
    <property type="entry name" value="L domain-like"/>
    <property type="match status" value="1"/>
</dbReference>
<reference evidence="4 5" key="1">
    <citation type="submission" date="2024-10" db="EMBL/GenBank/DDBJ databases">
        <title>Updated reference genomes for cyclostephanoid diatoms.</title>
        <authorList>
            <person name="Roberts W.R."/>
            <person name="Alverson A.J."/>
        </authorList>
    </citation>
    <scope>NUCLEOTIDE SEQUENCE [LARGE SCALE GENOMIC DNA]</scope>
    <source>
        <strain evidence="4 5">AJA276-08</strain>
    </source>
</reference>
<dbReference type="Pfam" id="PF00560">
    <property type="entry name" value="LRR_1"/>
    <property type="match status" value="1"/>
</dbReference>
<dbReference type="Proteomes" id="UP001530315">
    <property type="component" value="Unassembled WGS sequence"/>
</dbReference>
<dbReference type="PANTHER" id="PTHR48059">
    <property type="entry name" value="POLYGALACTURONASE INHIBITOR 1"/>
    <property type="match status" value="1"/>
</dbReference>
<comment type="subcellular location">
    <subcellularLocation>
        <location evidence="1">Cell envelope</location>
    </subcellularLocation>
</comment>
<proteinExistence type="predicted"/>
<dbReference type="EMBL" id="JALLAZ020001715">
    <property type="protein sequence ID" value="KAL3766966.1"/>
    <property type="molecule type" value="Genomic_DNA"/>
</dbReference>
<comment type="caution">
    <text evidence="4">The sequence shown here is derived from an EMBL/GenBank/DDBJ whole genome shotgun (WGS) entry which is preliminary data.</text>
</comment>